<comment type="caution">
    <text evidence="11">The sequence shown here is derived from an EMBL/GenBank/DDBJ whole genome shotgun (WGS) entry which is preliminary data.</text>
</comment>
<reference evidence="11" key="1">
    <citation type="submission" date="2022-12" db="EMBL/GenBank/DDBJ databases">
        <authorList>
            <person name="Brejova B."/>
        </authorList>
    </citation>
    <scope>NUCLEOTIDE SEQUENCE</scope>
</reference>
<keyword evidence="7 9" id="KW-0175">Coiled coil</keyword>
<keyword evidence="2 9" id="KW-0813">Transport</keyword>
<dbReference type="GO" id="GO:0071816">
    <property type="term" value="P:tail-anchored membrane protein insertion into ER membrane"/>
    <property type="evidence" value="ECO:0007669"/>
    <property type="project" value="InterPro"/>
</dbReference>
<name>A0A9W4TSW5_9ASCO</name>
<evidence type="ECO:0000313" key="11">
    <source>
        <dbReference type="EMBL" id="CAI5756808.1"/>
    </source>
</evidence>
<dbReference type="PANTHER" id="PTHR42650">
    <property type="entry name" value="TAIL-ANCHORED PROTEIN INSERTION RECEPTOR WRB"/>
    <property type="match status" value="1"/>
</dbReference>
<evidence type="ECO:0000256" key="3">
    <source>
        <dbReference type="ARBA" id="ARBA00022692"/>
    </source>
</evidence>
<dbReference type="PANTHER" id="PTHR42650:SF1">
    <property type="entry name" value="GUIDED ENTRY OF TAIL-ANCHORED PROTEINS FACTOR 1"/>
    <property type="match status" value="1"/>
</dbReference>
<dbReference type="GO" id="GO:0000139">
    <property type="term" value="C:Golgi membrane"/>
    <property type="evidence" value="ECO:0007669"/>
    <property type="project" value="UniProtKB-SubCell"/>
</dbReference>
<organism evidence="11 12">
    <name type="scientific">Candida verbasci</name>
    <dbReference type="NCBI Taxonomy" id="1227364"/>
    <lineage>
        <taxon>Eukaryota</taxon>
        <taxon>Fungi</taxon>
        <taxon>Dikarya</taxon>
        <taxon>Ascomycota</taxon>
        <taxon>Saccharomycotina</taxon>
        <taxon>Pichiomycetes</taxon>
        <taxon>Debaryomycetaceae</taxon>
        <taxon>Candida/Lodderomyces clade</taxon>
        <taxon>Candida</taxon>
    </lineage>
</organism>
<dbReference type="AlphaFoldDB" id="A0A9W4TSW5"/>
<keyword evidence="9" id="KW-0333">Golgi apparatus</keyword>
<dbReference type="InterPro" id="IPR028945">
    <property type="entry name" value="Get1"/>
</dbReference>
<keyword evidence="6 9" id="KW-1133">Transmembrane helix</keyword>
<evidence type="ECO:0000256" key="8">
    <source>
        <dbReference type="ARBA" id="ARBA00023136"/>
    </source>
</evidence>
<evidence type="ECO:0000256" key="9">
    <source>
        <dbReference type="HAMAP-Rule" id="MF_03113"/>
    </source>
</evidence>
<accession>A0A9W4TSW5</accession>
<feature type="coiled-coil region" evidence="9">
    <location>
        <begin position="89"/>
        <end position="116"/>
    </location>
</feature>
<evidence type="ECO:0000256" key="5">
    <source>
        <dbReference type="ARBA" id="ARBA00022892"/>
    </source>
</evidence>
<evidence type="ECO:0000256" key="6">
    <source>
        <dbReference type="ARBA" id="ARBA00022989"/>
    </source>
</evidence>
<evidence type="ECO:0000256" key="10">
    <source>
        <dbReference type="SAM" id="Phobius"/>
    </source>
</evidence>
<dbReference type="OrthoDB" id="69461at2759"/>
<feature type="topological domain" description="Cytoplasmic" evidence="9">
    <location>
        <begin position="181"/>
        <end position="205"/>
    </location>
</feature>
<protein>
    <recommendedName>
        <fullName evidence="9">Golgi to ER traffic protein 1</fullName>
    </recommendedName>
    <alternativeName>
        <fullName evidence="9">Guided entry of tail-anchored proteins 1</fullName>
    </alternativeName>
</protein>
<keyword evidence="3 9" id="KW-0812">Transmembrane</keyword>
<feature type="topological domain" description="Lumenal" evidence="9">
    <location>
        <begin position="1"/>
        <end position="14"/>
    </location>
</feature>
<keyword evidence="8 9" id="KW-0472">Membrane</keyword>
<feature type="transmembrane region" description="Helical" evidence="10">
    <location>
        <begin position="164"/>
        <end position="186"/>
    </location>
</feature>
<dbReference type="GO" id="GO:0005789">
    <property type="term" value="C:endoplasmic reticulum membrane"/>
    <property type="evidence" value="ECO:0007669"/>
    <property type="project" value="UniProtKB-SubCell"/>
</dbReference>
<dbReference type="GO" id="GO:0016192">
    <property type="term" value="P:vesicle-mediated transport"/>
    <property type="evidence" value="ECO:0007669"/>
    <property type="project" value="UniProtKB-KW"/>
</dbReference>
<keyword evidence="12" id="KW-1185">Reference proteome</keyword>
<comment type="subcellular location">
    <subcellularLocation>
        <location evidence="9">Endoplasmic reticulum membrane</location>
        <topology evidence="9">Multi-pass membrane protein</topology>
    </subcellularLocation>
    <subcellularLocation>
        <location evidence="9">Golgi apparatus membrane</location>
        <topology evidence="9">Multi-pass membrane protein</topology>
    </subcellularLocation>
</comment>
<dbReference type="GO" id="GO:0043529">
    <property type="term" value="C:GET complex"/>
    <property type="evidence" value="ECO:0007669"/>
    <property type="project" value="UniProtKB-UniRule"/>
</dbReference>
<keyword evidence="5 9" id="KW-0931">ER-Golgi transport</keyword>
<comment type="caution">
    <text evidence="9">Lacks conserved residue(s) required for the propagation of feature annotation.</text>
</comment>
<feature type="transmembrane region" description="Helical" evidence="10">
    <location>
        <begin position="12"/>
        <end position="31"/>
    </location>
</feature>
<dbReference type="Gene3D" id="1.10.287.660">
    <property type="entry name" value="Helix hairpin bin"/>
    <property type="match status" value="1"/>
</dbReference>
<comment type="similarity">
    <text evidence="1 9">Belongs to the WRB/GET1 family.</text>
</comment>
<evidence type="ECO:0000313" key="12">
    <source>
        <dbReference type="Proteomes" id="UP001152885"/>
    </source>
</evidence>
<dbReference type="InterPro" id="IPR027538">
    <property type="entry name" value="Get1_fungi"/>
</dbReference>
<comment type="subunit">
    <text evidence="9">Component of the Golgi to ER traffic (GET) complex, which is composed of GET1, GET2 and GET3. Within the complex, GET1 and GET2 form a heterotetramer which is stabilized by phosphatidylinositol binding and which binds to the GET3 homodimer.</text>
</comment>
<dbReference type="HAMAP" id="MF_03113">
    <property type="entry name" value="Get1"/>
    <property type="match status" value="1"/>
</dbReference>
<dbReference type="EMBL" id="CANTUO010000001">
    <property type="protein sequence ID" value="CAI5756808.1"/>
    <property type="molecule type" value="Genomic_DNA"/>
</dbReference>
<evidence type="ECO:0000256" key="1">
    <source>
        <dbReference type="ARBA" id="ARBA00010799"/>
    </source>
</evidence>
<keyword evidence="4 9" id="KW-0256">Endoplasmic reticulum</keyword>
<comment type="function">
    <text evidence="9">Required for the post-translational delivery of tail-anchored (TA) proteins to the endoplasmic reticulum. Together with GET2, acts as a membrane receptor for soluble GET3, which recognizes and selectively binds the transmembrane domain of TA proteins in the cytosol. The GET complex cooperates with the HDEL receptor ERD2 to mediate the ATP-dependent retrieval of resident ER proteins that contain a C-terminal H-D-E-L retention signal from the Golgi to the ER.</text>
</comment>
<dbReference type="Pfam" id="PF04420">
    <property type="entry name" value="CHD5"/>
    <property type="match status" value="1"/>
</dbReference>
<gene>
    <name evidence="9" type="primary">GET1</name>
    <name evidence="11" type="ORF">CANVERA_P1327</name>
</gene>
<dbReference type="Proteomes" id="UP001152885">
    <property type="component" value="Unassembled WGS sequence"/>
</dbReference>
<sequence length="205" mass="23788">MLSVLSVDLNPYTITLAIFIILLIQKIISFIGKSKLQQFIWGQYLKFSSNSTIKQFNDKQLELKETNRMKKSISAQDEYAKWTKLNRKSDQLNIEIQQLGTEIQSLKTSIDKASNLAIMVVTTLPIWYARIFYRKKVLFYFGNGILPDYIEWVLSLPFGLKGSIGLTIWMFAVNSLLSSWIFLITFPFENKVEKPIEPKETKKTE</sequence>
<evidence type="ECO:0000256" key="7">
    <source>
        <dbReference type="ARBA" id="ARBA00023054"/>
    </source>
</evidence>
<dbReference type="InterPro" id="IPR029012">
    <property type="entry name" value="Helix_hairpin_bin_sf"/>
</dbReference>
<evidence type="ECO:0000256" key="4">
    <source>
        <dbReference type="ARBA" id="ARBA00022824"/>
    </source>
</evidence>
<proteinExistence type="inferred from homology"/>
<dbReference type="GO" id="GO:0043495">
    <property type="term" value="F:protein-membrane adaptor activity"/>
    <property type="evidence" value="ECO:0007669"/>
    <property type="project" value="TreeGrafter"/>
</dbReference>
<evidence type="ECO:0000256" key="2">
    <source>
        <dbReference type="ARBA" id="ARBA00022448"/>
    </source>
</evidence>